<comment type="caution">
    <text evidence="2">The sequence shown here is derived from an EMBL/GenBank/DDBJ whole genome shotgun (WGS) entry which is preliminary data.</text>
</comment>
<keyword evidence="3" id="KW-1185">Reference proteome</keyword>
<dbReference type="RefSeq" id="WP_136556405.1">
    <property type="nucleotide sequence ID" value="NZ_STGT01000001.1"/>
</dbReference>
<organism evidence="2 3">
    <name type="scientific">Rhizobium rhizophilum</name>
    <dbReference type="NCBI Taxonomy" id="1850373"/>
    <lineage>
        <taxon>Bacteria</taxon>
        <taxon>Pseudomonadati</taxon>
        <taxon>Pseudomonadota</taxon>
        <taxon>Alphaproteobacteria</taxon>
        <taxon>Hyphomicrobiales</taxon>
        <taxon>Rhizobiaceae</taxon>
        <taxon>Rhizobium/Agrobacterium group</taxon>
        <taxon>Rhizobium</taxon>
    </lineage>
</organism>
<accession>A0ABY2QYU1</accession>
<proteinExistence type="predicted"/>
<name>A0ABY2QYU1_9HYPH</name>
<sequence length="112" mass="12503">MTSVRRRHRPAFVRGAHQSARRRGWNLPKGMPLKRMKRYFFHIRERTELELDIEGVEFPDDAAARCGAISAAKEMVVEAVIGDATIDGRQLEVMSAGGDLVAVVSLQSVIKI</sequence>
<dbReference type="Pfam" id="PF21834">
    <property type="entry name" value="DUF6894"/>
    <property type="match status" value="1"/>
</dbReference>
<evidence type="ECO:0000259" key="1">
    <source>
        <dbReference type="Pfam" id="PF21834"/>
    </source>
</evidence>
<gene>
    <name evidence="2" type="ORF">E9677_01905</name>
</gene>
<dbReference type="InterPro" id="IPR054189">
    <property type="entry name" value="DUF6894"/>
</dbReference>
<evidence type="ECO:0000313" key="2">
    <source>
        <dbReference type="EMBL" id="THV16781.1"/>
    </source>
</evidence>
<reference evidence="2 3" key="1">
    <citation type="submission" date="2019-04" db="EMBL/GenBank/DDBJ databases">
        <title>Genome sequence of strain 7209-2.</title>
        <authorList>
            <person name="Gao J."/>
            <person name="Sun J."/>
        </authorList>
    </citation>
    <scope>NUCLEOTIDE SEQUENCE [LARGE SCALE GENOMIC DNA]</scope>
    <source>
        <strain evidence="2 3">7209-2</strain>
    </source>
</reference>
<dbReference type="Proteomes" id="UP000309667">
    <property type="component" value="Unassembled WGS sequence"/>
</dbReference>
<evidence type="ECO:0000313" key="3">
    <source>
        <dbReference type="Proteomes" id="UP000309667"/>
    </source>
</evidence>
<dbReference type="EMBL" id="STGT01000001">
    <property type="protein sequence ID" value="THV16781.1"/>
    <property type="molecule type" value="Genomic_DNA"/>
</dbReference>
<feature type="domain" description="DUF6894" evidence="1">
    <location>
        <begin position="38"/>
        <end position="106"/>
    </location>
</feature>
<protein>
    <recommendedName>
        <fullName evidence="1">DUF6894 domain-containing protein</fullName>
    </recommendedName>
</protein>